<gene>
    <name evidence="3" type="ORF">FVF58_24260</name>
</gene>
<organism evidence="3 4">
    <name type="scientific">Paraburkholderia panacisoli</name>
    <dbReference type="NCBI Taxonomy" id="2603818"/>
    <lineage>
        <taxon>Bacteria</taxon>
        <taxon>Pseudomonadati</taxon>
        <taxon>Pseudomonadota</taxon>
        <taxon>Betaproteobacteria</taxon>
        <taxon>Burkholderiales</taxon>
        <taxon>Burkholderiaceae</taxon>
        <taxon>Paraburkholderia</taxon>
    </lineage>
</organism>
<dbReference type="InterPro" id="IPR036761">
    <property type="entry name" value="TTHA0802/YceI-like_sf"/>
</dbReference>
<dbReference type="AlphaFoldDB" id="A0A5B0GWH1"/>
<dbReference type="Gene3D" id="2.40.128.110">
    <property type="entry name" value="Lipid/polyisoprenoid-binding, YceI-like"/>
    <property type="match status" value="1"/>
</dbReference>
<accession>A0A5B0GWH1</accession>
<name>A0A5B0GWH1_9BURK</name>
<sequence length="333" mass="37130">MKKHSVHAIAARALRISVLAMVAARTPLQVVTHTVSQSETRVPPGQYELDPHHWSITFDVDHFKYSRFTMRLDRATAKLDWDEGGLDRSSVAATIDAASVDTNVPLLDKLVKGADMFDVARYPQIQFVSTRFERTGDARGTLTGNLTIRGATRPVTLDVTFNGFAPDPLTKQDTLGFSAEGHFSRARFGLSTWFPAVGDEVDVRIQAEFVRQPAAPERATGVPDMSLKRVINGPVRDQLAASACGHPANTQTTHLPRSQGPPFELVNRYVPPQRHGRWRHDIVRRSVVFLFGCLGFTRMSSQGGRIQPVDATHLRLRKQWECCIHRLNPPCVH</sequence>
<dbReference type="EMBL" id="VTUZ01000017">
    <property type="protein sequence ID" value="KAA1007249.1"/>
    <property type="molecule type" value="Genomic_DNA"/>
</dbReference>
<dbReference type="Pfam" id="PF04264">
    <property type="entry name" value="YceI"/>
    <property type="match status" value="1"/>
</dbReference>
<dbReference type="SUPFAM" id="SSF101874">
    <property type="entry name" value="YceI-like"/>
    <property type="match status" value="1"/>
</dbReference>
<feature type="chain" id="PRO_5022911917" evidence="1">
    <location>
        <begin position="24"/>
        <end position="333"/>
    </location>
</feature>
<dbReference type="InterPro" id="IPR007372">
    <property type="entry name" value="Lipid/polyisoprenoid-bd_YceI"/>
</dbReference>
<dbReference type="SMART" id="SM00867">
    <property type="entry name" value="YceI"/>
    <property type="match status" value="1"/>
</dbReference>
<evidence type="ECO:0000313" key="4">
    <source>
        <dbReference type="Proteomes" id="UP000325273"/>
    </source>
</evidence>
<evidence type="ECO:0000256" key="1">
    <source>
        <dbReference type="SAM" id="SignalP"/>
    </source>
</evidence>
<dbReference type="PANTHER" id="PTHR34406">
    <property type="entry name" value="PROTEIN YCEI"/>
    <property type="match status" value="1"/>
</dbReference>
<comment type="caution">
    <text evidence="3">The sequence shown here is derived from an EMBL/GenBank/DDBJ whole genome shotgun (WGS) entry which is preliminary data.</text>
</comment>
<dbReference type="PANTHER" id="PTHR34406:SF1">
    <property type="entry name" value="PROTEIN YCEI"/>
    <property type="match status" value="1"/>
</dbReference>
<evidence type="ECO:0000259" key="2">
    <source>
        <dbReference type="SMART" id="SM00867"/>
    </source>
</evidence>
<reference evidence="3 4" key="1">
    <citation type="submission" date="2019-08" db="EMBL/GenBank/DDBJ databases">
        <title>Paraburkholderia sp. DCY113.</title>
        <authorList>
            <person name="Kang J."/>
        </authorList>
    </citation>
    <scope>NUCLEOTIDE SEQUENCE [LARGE SCALE GENOMIC DNA]</scope>
    <source>
        <strain evidence="3 4">DCY113</strain>
    </source>
</reference>
<protein>
    <submittedName>
        <fullName evidence="3">YceI family protein</fullName>
    </submittedName>
</protein>
<keyword evidence="4" id="KW-1185">Reference proteome</keyword>
<feature type="domain" description="Lipid/polyisoprenoid-binding YceI-like" evidence="2">
    <location>
        <begin position="46"/>
        <end position="210"/>
    </location>
</feature>
<proteinExistence type="predicted"/>
<dbReference type="Proteomes" id="UP000325273">
    <property type="component" value="Unassembled WGS sequence"/>
</dbReference>
<evidence type="ECO:0000313" key="3">
    <source>
        <dbReference type="EMBL" id="KAA1007249.1"/>
    </source>
</evidence>
<keyword evidence="1" id="KW-0732">Signal</keyword>
<feature type="signal peptide" evidence="1">
    <location>
        <begin position="1"/>
        <end position="23"/>
    </location>
</feature>